<keyword evidence="4" id="KW-1185">Reference proteome</keyword>
<organism evidence="3 4">
    <name type="scientific">Aquella oligotrophica</name>
    <dbReference type="NCBI Taxonomy" id="2067065"/>
    <lineage>
        <taxon>Bacteria</taxon>
        <taxon>Pseudomonadati</taxon>
        <taxon>Pseudomonadota</taxon>
        <taxon>Betaproteobacteria</taxon>
        <taxon>Neisseriales</taxon>
        <taxon>Neisseriaceae</taxon>
        <taxon>Aquella</taxon>
    </lineage>
</organism>
<dbReference type="Pfam" id="PF02875">
    <property type="entry name" value="Mur_ligase_C"/>
    <property type="match status" value="1"/>
</dbReference>
<dbReference type="PANTHER" id="PTHR23135">
    <property type="entry name" value="MUR LIGASE FAMILY MEMBER"/>
    <property type="match status" value="1"/>
</dbReference>
<name>A0A2I7N6V3_9NEIS</name>
<dbReference type="InterPro" id="IPR036615">
    <property type="entry name" value="Mur_ligase_C_dom_sf"/>
</dbReference>
<dbReference type="SUPFAM" id="SSF53244">
    <property type="entry name" value="MurD-like peptide ligases, peptide-binding domain"/>
    <property type="match status" value="1"/>
</dbReference>
<dbReference type="GO" id="GO:0005524">
    <property type="term" value="F:ATP binding"/>
    <property type="evidence" value="ECO:0007669"/>
    <property type="project" value="InterPro"/>
</dbReference>
<evidence type="ECO:0000259" key="2">
    <source>
        <dbReference type="Pfam" id="PF08245"/>
    </source>
</evidence>
<evidence type="ECO:0000313" key="3">
    <source>
        <dbReference type="EMBL" id="AUR52193.1"/>
    </source>
</evidence>
<dbReference type="InterPro" id="IPR036565">
    <property type="entry name" value="Mur-like_cat_sf"/>
</dbReference>
<dbReference type="KEGG" id="nba:CUN60_07740"/>
<dbReference type="GO" id="GO:0016881">
    <property type="term" value="F:acid-amino acid ligase activity"/>
    <property type="evidence" value="ECO:0007669"/>
    <property type="project" value="InterPro"/>
</dbReference>
<dbReference type="Pfam" id="PF08245">
    <property type="entry name" value="Mur_ligase_M"/>
    <property type="match status" value="1"/>
</dbReference>
<dbReference type="InterPro" id="IPR013221">
    <property type="entry name" value="Mur_ligase_cen"/>
</dbReference>
<evidence type="ECO:0000313" key="4">
    <source>
        <dbReference type="Proteomes" id="UP000236655"/>
    </source>
</evidence>
<dbReference type="EMBL" id="CP024847">
    <property type="protein sequence ID" value="AUR52193.1"/>
    <property type="molecule type" value="Genomic_DNA"/>
</dbReference>
<feature type="domain" description="Mur ligase C-terminal" evidence="1">
    <location>
        <begin position="165"/>
        <end position="299"/>
    </location>
</feature>
<proteinExistence type="predicted"/>
<dbReference type="Gene3D" id="3.40.1190.10">
    <property type="entry name" value="Mur-like, catalytic domain"/>
    <property type="match status" value="1"/>
</dbReference>
<evidence type="ECO:0000259" key="1">
    <source>
        <dbReference type="Pfam" id="PF02875"/>
    </source>
</evidence>
<dbReference type="InterPro" id="IPR004101">
    <property type="entry name" value="Mur_ligase_C"/>
</dbReference>
<accession>A0A2I7N6V3</accession>
<dbReference type="RefSeq" id="WP_102951489.1">
    <property type="nucleotide sequence ID" value="NZ_CP024847.1"/>
</dbReference>
<dbReference type="PANTHER" id="PTHR23135:SF18">
    <property type="entry name" value="CYANOPHYCIN SYNTHETASE"/>
    <property type="match status" value="1"/>
</dbReference>
<dbReference type="Proteomes" id="UP000236655">
    <property type="component" value="Chromosome"/>
</dbReference>
<sequence length="320" mass="35410">MVKRGLLPNYATAATMTNIAHDHIGQNGIENLTDLTVAKGLVYNGLSDDGLAVINLDDENIVALPNKHRKAYLSTKLDESAIGKYLTSDNFVVFIADKEIILKTLTERFTLNRIDEIPVTVHGLATYNYENVLHAVALSYSLGVLPKQIIKGLAKFGGDDKSNFGRWNYYHSTKHGHLVVDIAHNPAGLESVLTLADGFRKLKGLKGKLGLMYGNTADRRETMPEIADIIIRHNVDSVIIKEFQQSLRGSELGEMPEAFKKVLLEKGYPAKKIKVIPNEVEAVTHILAKAKPEDMNILCSHELIIEVSKLLKDALKAESF</sequence>
<gene>
    <name evidence="3" type="ORF">CUN60_07740</name>
</gene>
<dbReference type="Gene3D" id="3.90.190.20">
    <property type="entry name" value="Mur ligase, C-terminal domain"/>
    <property type="match status" value="1"/>
</dbReference>
<reference evidence="4" key="1">
    <citation type="submission" date="2017-11" db="EMBL/GenBank/DDBJ databases">
        <authorList>
            <person name="Chan K.G."/>
            <person name="Lee L.S."/>
        </authorList>
    </citation>
    <scope>NUCLEOTIDE SEQUENCE [LARGE SCALE GENOMIC DNA]</scope>
    <source>
        <strain evidence="4">DSM 100970</strain>
    </source>
</reference>
<protein>
    <submittedName>
        <fullName evidence="3">Uncharacterized protein</fullName>
    </submittedName>
</protein>
<dbReference type="SUPFAM" id="SSF53623">
    <property type="entry name" value="MurD-like peptide ligases, catalytic domain"/>
    <property type="match status" value="1"/>
</dbReference>
<feature type="domain" description="Mur ligase central" evidence="2">
    <location>
        <begin position="12"/>
        <end position="138"/>
    </location>
</feature>
<dbReference type="AlphaFoldDB" id="A0A2I7N6V3"/>